<gene>
    <name evidence="3" type="primary">LOC100904995</name>
</gene>
<dbReference type="PANTHER" id="PTHR47160:SF10">
    <property type="entry name" value="MULE TRANSPOSASE DOMAIN-CONTAINING PROTEIN"/>
    <property type="match status" value="1"/>
</dbReference>
<accession>A0AAJ6QSL1</accession>
<dbReference type="GeneID" id="100904995"/>
<dbReference type="Pfam" id="PF10551">
    <property type="entry name" value="MULE"/>
    <property type="match status" value="1"/>
</dbReference>
<proteinExistence type="predicted"/>
<sequence>MTRLLCESGTVFMDGTFKVVPQLFTQLYTLHCFYKGQMFPMVFFLLPDKSKDTYCRMFRLLKDYAASNGLIFAPRFFQLDFEVAALRAIQHEFPLSGIKGCNFHYNQCLWRKVQASGLVPYYSDPLVKRLIRSCSALSLVPLDRMDDAWLAIDADSPPTDHPAYERVETFKDYFIQTWLENPDVFPRSMWNHFGNFGARTTNHVEAWHSALSRTVRKDHVNIFELINFLKKQEDKGEADRLLLRAGQPPPKLSTKYKVLNDRLIRLTGELETGVKTLIEYIHSVGYNLNNN</sequence>
<dbReference type="AlphaFoldDB" id="A0AAJ6QSL1"/>
<evidence type="ECO:0000313" key="3">
    <source>
        <dbReference type="RefSeq" id="XP_003742478.1"/>
    </source>
</evidence>
<protein>
    <submittedName>
        <fullName evidence="3">Uncharacterized protein LOC100904995</fullName>
    </submittedName>
</protein>
<dbReference type="InterPro" id="IPR018289">
    <property type="entry name" value="MULE_transposase_dom"/>
</dbReference>
<dbReference type="Proteomes" id="UP000694867">
    <property type="component" value="Unplaced"/>
</dbReference>
<dbReference type="KEGG" id="goe:100904995"/>
<reference evidence="3" key="1">
    <citation type="submission" date="2025-08" db="UniProtKB">
        <authorList>
            <consortium name="RefSeq"/>
        </authorList>
    </citation>
    <scope>IDENTIFICATION</scope>
</reference>
<name>A0AAJ6QSL1_9ACAR</name>
<dbReference type="PANTHER" id="PTHR47160">
    <property type="entry name" value="PUTATIVE-RELATED"/>
    <property type="match status" value="1"/>
</dbReference>
<keyword evidence="2" id="KW-1185">Reference proteome</keyword>
<feature type="domain" description="MULE transposase" evidence="1">
    <location>
        <begin position="11"/>
        <end position="107"/>
    </location>
</feature>
<evidence type="ECO:0000259" key="1">
    <source>
        <dbReference type="Pfam" id="PF10551"/>
    </source>
</evidence>
<organism evidence="2 3">
    <name type="scientific">Galendromus occidentalis</name>
    <name type="common">western predatory mite</name>
    <dbReference type="NCBI Taxonomy" id="34638"/>
    <lineage>
        <taxon>Eukaryota</taxon>
        <taxon>Metazoa</taxon>
        <taxon>Ecdysozoa</taxon>
        <taxon>Arthropoda</taxon>
        <taxon>Chelicerata</taxon>
        <taxon>Arachnida</taxon>
        <taxon>Acari</taxon>
        <taxon>Parasitiformes</taxon>
        <taxon>Mesostigmata</taxon>
        <taxon>Gamasina</taxon>
        <taxon>Phytoseioidea</taxon>
        <taxon>Phytoseiidae</taxon>
        <taxon>Typhlodrominae</taxon>
        <taxon>Galendromus</taxon>
    </lineage>
</organism>
<evidence type="ECO:0000313" key="2">
    <source>
        <dbReference type="Proteomes" id="UP000694867"/>
    </source>
</evidence>
<dbReference type="RefSeq" id="XP_003742478.1">
    <property type="nucleotide sequence ID" value="XM_003742430.1"/>
</dbReference>